<dbReference type="InterPro" id="IPR050059">
    <property type="entry name" value="ATP_synthase_B_chain"/>
</dbReference>
<comment type="function">
    <text evidence="11 13">F(1)F(0) ATP synthase produces ATP from ADP in the presence of a proton or sodium gradient. F-type ATPases consist of two structural domains, F(1) containing the extramembraneous catalytic core and F(0) containing the membrane proton channel, linked together by a central stalk and a peripheral stalk. During catalysis, ATP synthesis in the catalytic domain of F(1) is coupled via a rotary mechanism of the central stalk subunits to proton translocation.</text>
</comment>
<sequence>MLGIDWKLFLAQLINFSIIVFVLWKWVFTPATRALENRTRKIETSLAEAEKIKKQFQDLDSHKAKEEQKARAEYQSVIARAEILANEQKQAILNEARGQAEKMMAETHKKIASEKENMMVELRAEVAGLVVTVAEKILAEKIDKKKDEELIKESLKSIA</sequence>
<dbReference type="InterPro" id="IPR005864">
    <property type="entry name" value="ATP_synth_F0_bsu_bac"/>
</dbReference>
<evidence type="ECO:0000256" key="7">
    <source>
        <dbReference type="ARBA" id="ARBA00022989"/>
    </source>
</evidence>
<dbReference type="GO" id="GO:0045259">
    <property type="term" value="C:proton-transporting ATP synthase complex"/>
    <property type="evidence" value="ECO:0007669"/>
    <property type="project" value="UniProtKB-KW"/>
</dbReference>
<dbReference type="PANTHER" id="PTHR33445">
    <property type="entry name" value="ATP SYNTHASE SUBUNIT B', CHLOROPLASTIC"/>
    <property type="match status" value="1"/>
</dbReference>
<keyword evidence="6 13" id="KW-0375">Hydrogen ion transport</keyword>
<name>A0A1F5NSB3_9BACT</name>
<dbReference type="HAMAP" id="MF_01398">
    <property type="entry name" value="ATP_synth_b_bprime"/>
    <property type="match status" value="1"/>
</dbReference>
<gene>
    <name evidence="13" type="primary">atpF</name>
    <name evidence="16" type="ORF">A2826_00355</name>
</gene>
<keyword evidence="4 13" id="KW-0138">CF(0)</keyword>
<dbReference type="GO" id="GO:0046961">
    <property type="term" value="F:proton-transporting ATPase activity, rotational mechanism"/>
    <property type="evidence" value="ECO:0007669"/>
    <property type="project" value="TreeGrafter"/>
</dbReference>
<keyword evidence="15" id="KW-0175">Coiled coil</keyword>
<dbReference type="NCBIfam" id="TIGR01144">
    <property type="entry name" value="ATP_synt_b"/>
    <property type="match status" value="1"/>
</dbReference>
<dbReference type="CDD" id="cd06503">
    <property type="entry name" value="ATP-synt_Fo_b"/>
    <property type="match status" value="1"/>
</dbReference>
<evidence type="ECO:0000256" key="12">
    <source>
        <dbReference type="ARBA" id="ARBA00037847"/>
    </source>
</evidence>
<keyword evidence="5 13" id="KW-0812">Transmembrane</keyword>
<comment type="function">
    <text evidence="13">Component of the F(0) channel, it forms part of the peripheral stalk, linking F(1) to F(0).</text>
</comment>
<dbReference type="Pfam" id="PF00430">
    <property type="entry name" value="ATP-synt_B"/>
    <property type="match status" value="1"/>
</dbReference>
<evidence type="ECO:0000256" key="8">
    <source>
        <dbReference type="ARBA" id="ARBA00023065"/>
    </source>
</evidence>
<comment type="subunit">
    <text evidence="13">F-type ATPases have 2 components, F(1) - the catalytic core - and F(0) - the membrane proton channel. F(1) has five subunits: alpha(3), beta(3), gamma(1), delta(1), epsilon(1). F(0) has three main subunits: a(1), b(2) and c(10-14). The alpha and beta chains form an alternating ring which encloses part of the gamma chain. F(1) is attached to F(0) by a central stalk formed by the gamma and epsilon chains, while a peripheral stalk is formed by the delta and b chains.</text>
</comment>
<comment type="similarity">
    <text evidence="1 13 14">Belongs to the ATPase B chain family.</text>
</comment>
<evidence type="ECO:0000256" key="6">
    <source>
        <dbReference type="ARBA" id="ARBA00022781"/>
    </source>
</evidence>
<evidence type="ECO:0000256" key="2">
    <source>
        <dbReference type="ARBA" id="ARBA00022448"/>
    </source>
</evidence>
<protein>
    <recommendedName>
        <fullName evidence="13">ATP synthase subunit b</fullName>
    </recommendedName>
    <alternativeName>
        <fullName evidence="13">ATP synthase F(0) sector subunit b</fullName>
    </alternativeName>
    <alternativeName>
        <fullName evidence="13">ATPase subunit I</fullName>
    </alternativeName>
    <alternativeName>
        <fullName evidence="13">F-type ATPase subunit b</fullName>
        <shortName evidence="13">F-ATPase subunit b</shortName>
    </alternativeName>
</protein>
<evidence type="ECO:0000256" key="9">
    <source>
        <dbReference type="ARBA" id="ARBA00023136"/>
    </source>
</evidence>
<keyword evidence="8 13" id="KW-0406">Ion transport</keyword>
<dbReference type="STRING" id="1817822.A2826_00355"/>
<evidence type="ECO:0000256" key="10">
    <source>
        <dbReference type="ARBA" id="ARBA00023310"/>
    </source>
</evidence>
<dbReference type="EMBL" id="MFEI01000030">
    <property type="protein sequence ID" value="OGE80503.1"/>
    <property type="molecule type" value="Genomic_DNA"/>
</dbReference>
<dbReference type="GO" id="GO:0046933">
    <property type="term" value="F:proton-transporting ATP synthase activity, rotational mechanism"/>
    <property type="evidence" value="ECO:0007669"/>
    <property type="project" value="UniProtKB-UniRule"/>
</dbReference>
<dbReference type="InterPro" id="IPR002146">
    <property type="entry name" value="ATP_synth_b/b'su_bac/chlpt"/>
</dbReference>
<dbReference type="PANTHER" id="PTHR33445:SF1">
    <property type="entry name" value="ATP SYNTHASE SUBUNIT B"/>
    <property type="match status" value="1"/>
</dbReference>
<comment type="subcellular location">
    <subcellularLocation>
        <location evidence="13">Cell membrane</location>
        <topology evidence="13">Single-pass membrane protein</topology>
    </subcellularLocation>
    <subcellularLocation>
        <location evidence="12">Endomembrane system</location>
        <topology evidence="12">Single-pass membrane protein</topology>
    </subcellularLocation>
</comment>
<feature type="coiled-coil region" evidence="15">
    <location>
        <begin position="35"/>
        <end position="106"/>
    </location>
</feature>
<evidence type="ECO:0000256" key="5">
    <source>
        <dbReference type="ARBA" id="ARBA00022692"/>
    </source>
</evidence>
<keyword evidence="7 13" id="KW-1133">Transmembrane helix</keyword>
<evidence type="ECO:0000256" key="15">
    <source>
        <dbReference type="SAM" id="Coils"/>
    </source>
</evidence>
<proteinExistence type="inferred from homology"/>
<evidence type="ECO:0000256" key="13">
    <source>
        <dbReference type="HAMAP-Rule" id="MF_01398"/>
    </source>
</evidence>
<evidence type="ECO:0000256" key="14">
    <source>
        <dbReference type="RuleBase" id="RU003848"/>
    </source>
</evidence>
<dbReference type="GO" id="GO:0005886">
    <property type="term" value="C:plasma membrane"/>
    <property type="evidence" value="ECO:0007669"/>
    <property type="project" value="UniProtKB-SubCell"/>
</dbReference>
<keyword evidence="9 13" id="KW-0472">Membrane</keyword>
<evidence type="ECO:0000256" key="4">
    <source>
        <dbReference type="ARBA" id="ARBA00022547"/>
    </source>
</evidence>
<comment type="caution">
    <text evidence="16">The sequence shown here is derived from an EMBL/GenBank/DDBJ whole genome shotgun (WGS) entry which is preliminary data.</text>
</comment>
<keyword evidence="3 13" id="KW-1003">Cell membrane</keyword>
<keyword evidence="10 13" id="KW-0066">ATP synthesis</keyword>
<dbReference type="GO" id="GO:0012505">
    <property type="term" value="C:endomembrane system"/>
    <property type="evidence" value="ECO:0007669"/>
    <property type="project" value="UniProtKB-SubCell"/>
</dbReference>
<evidence type="ECO:0000256" key="3">
    <source>
        <dbReference type="ARBA" id="ARBA00022475"/>
    </source>
</evidence>
<dbReference type="Proteomes" id="UP000177912">
    <property type="component" value="Unassembled WGS sequence"/>
</dbReference>
<dbReference type="AlphaFoldDB" id="A0A1F5NSB3"/>
<evidence type="ECO:0000256" key="11">
    <source>
        <dbReference type="ARBA" id="ARBA00025198"/>
    </source>
</evidence>
<organism evidence="16 17">
    <name type="scientific">Candidatus Doudnabacteria bacterium RIFCSPHIGHO2_01_FULL_43_23</name>
    <dbReference type="NCBI Taxonomy" id="1817822"/>
    <lineage>
        <taxon>Bacteria</taxon>
        <taxon>Candidatus Doudnaibacteriota</taxon>
    </lineage>
</organism>
<evidence type="ECO:0000256" key="1">
    <source>
        <dbReference type="ARBA" id="ARBA00005513"/>
    </source>
</evidence>
<keyword evidence="2 13" id="KW-0813">Transport</keyword>
<reference evidence="16 17" key="1">
    <citation type="journal article" date="2016" name="Nat. Commun.">
        <title>Thousands of microbial genomes shed light on interconnected biogeochemical processes in an aquifer system.</title>
        <authorList>
            <person name="Anantharaman K."/>
            <person name="Brown C.T."/>
            <person name="Hug L.A."/>
            <person name="Sharon I."/>
            <person name="Castelle C.J."/>
            <person name="Probst A.J."/>
            <person name="Thomas B.C."/>
            <person name="Singh A."/>
            <person name="Wilkins M.J."/>
            <person name="Karaoz U."/>
            <person name="Brodie E.L."/>
            <person name="Williams K.H."/>
            <person name="Hubbard S.S."/>
            <person name="Banfield J.F."/>
        </authorList>
    </citation>
    <scope>NUCLEOTIDE SEQUENCE [LARGE SCALE GENOMIC DNA]</scope>
</reference>
<evidence type="ECO:0000313" key="17">
    <source>
        <dbReference type="Proteomes" id="UP000177912"/>
    </source>
</evidence>
<accession>A0A1F5NSB3</accession>
<evidence type="ECO:0000313" key="16">
    <source>
        <dbReference type="EMBL" id="OGE80503.1"/>
    </source>
</evidence>
<feature type="transmembrane region" description="Helical" evidence="13">
    <location>
        <begin position="6"/>
        <end position="28"/>
    </location>
</feature>